<comment type="caution">
    <text evidence="2">The sequence shown here is derived from an EMBL/GenBank/DDBJ whole genome shotgun (WGS) entry which is preliminary data.</text>
</comment>
<evidence type="ECO:0000313" key="2">
    <source>
        <dbReference type="EMBL" id="TXH85241.1"/>
    </source>
</evidence>
<evidence type="ECO:0000256" key="1">
    <source>
        <dbReference type="SAM" id="MobiDB-lite"/>
    </source>
</evidence>
<sequence>MPKTVPKQSDSQVPVAAAPAGAPIGIGEGLFSPNAGADGKTHFSASIDLATDGHPASLLIDNPGETGTVQGGGTSVCLTHPLKVKFEHLKDYLGTQGATVPESLSNVMERAELDCAAFYYRDSGPMLLSIALKCSDEQKGGLIAALTNSPELGKLFDVEGVSLRVLKCPEACQEELETYWKAVSALPSSPSEQKDPKDVNAPPAPTAEEGGEQGAGAADTPAAVG</sequence>
<feature type="region of interest" description="Disordered" evidence="1">
    <location>
        <begin position="186"/>
        <end position="225"/>
    </location>
</feature>
<protein>
    <submittedName>
        <fullName evidence="2">Uncharacterized protein</fullName>
    </submittedName>
</protein>
<evidence type="ECO:0000313" key="3">
    <source>
        <dbReference type="Proteomes" id="UP000321192"/>
    </source>
</evidence>
<accession>A0A5C7SRA5</accession>
<dbReference type="RefSeq" id="WP_276658561.1">
    <property type="nucleotide sequence ID" value="NZ_JAYRXT010000446.1"/>
</dbReference>
<proteinExistence type="predicted"/>
<gene>
    <name evidence="2" type="ORF">E6Q80_09995</name>
</gene>
<reference evidence="2 3" key="1">
    <citation type="submission" date="2018-09" db="EMBL/GenBank/DDBJ databases">
        <title>Metagenome Assembled Genomes from an Advanced Water Purification Facility.</title>
        <authorList>
            <person name="Stamps B.W."/>
            <person name="Spear J.R."/>
        </authorList>
    </citation>
    <scope>NUCLEOTIDE SEQUENCE [LARGE SCALE GENOMIC DNA]</scope>
    <source>
        <strain evidence="2">Bin_27_1</strain>
    </source>
</reference>
<name>A0A5C7SRA5_THASP</name>
<dbReference type="AlphaFoldDB" id="A0A5C7SRA5"/>
<dbReference type="EMBL" id="SSFD01000152">
    <property type="protein sequence ID" value="TXH85241.1"/>
    <property type="molecule type" value="Genomic_DNA"/>
</dbReference>
<dbReference type="Proteomes" id="UP000321192">
    <property type="component" value="Unassembled WGS sequence"/>
</dbReference>
<organism evidence="2 3">
    <name type="scientific">Thauera aminoaromatica</name>
    <dbReference type="NCBI Taxonomy" id="164330"/>
    <lineage>
        <taxon>Bacteria</taxon>
        <taxon>Pseudomonadati</taxon>
        <taxon>Pseudomonadota</taxon>
        <taxon>Betaproteobacteria</taxon>
        <taxon>Rhodocyclales</taxon>
        <taxon>Zoogloeaceae</taxon>
        <taxon>Thauera</taxon>
    </lineage>
</organism>